<sequence>MNRSGLLMIGRSGLEVRPLPAFRDHAALGAQPGGRLVMRFLGFMVGVLLCVLAPARAAEIHQAQVEARVPWLPRAVAASDGRNHLAYELHITSFDSGDGPLTLERLSVFAGDTVAPLLTVAGADLAGLLAQPPEDKADDGVAIGPGRRQVLFLWLTLPPGAPPASLRHQLDFRTAAGQVQRAGAVACAVARTTALEIGPPLRGGDWLAVEGPGNPHSHHWGSMVAVDGELTIPQRFAIDWFGLAGTGHSLRDRHDSLSATRDEDWIGYGAEVLAVANGVVRNVRNDVPDGTPLAPQSVPDDLTARTLYGNFVILEIAPGVFAHYAHLRTGSVTVKVGDRVQAGAVIGRLGQTGAAGAPHLHFHLSDRPTFEQSEGLPFVIKGYTRQGKTNVEATFDVDTPVALEGSPRAIRHAMPLDGDVVRFP</sequence>
<dbReference type="KEGG" id="nao:Y958_16920"/>
<keyword evidence="3" id="KW-1185">Reference proteome</keyword>
<dbReference type="InterPro" id="IPR011055">
    <property type="entry name" value="Dup_hybrid_motif"/>
</dbReference>
<evidence type="ECO:0000313" key="3">
    <source>
        <dbReference type="Proteomes" id="UP000197153"/>
    </source>
</evidence>
<organism evidence="2 3">
    <name type="scientific">Nitrospirillum viridazoti CBAmc</name>
    <dbReference type="NCBI Taxonomy" id="1441467"/>
    <lineage>
        <taxon>Bacteria</taxon>
        <taxon>Pseudomonadati</taxon>
        <taxon>Pseudomonadota</taxon>
        <taxon>Alphaproteobacteria</taxon>
        <taxon>Rhodospirillales</taxon>
        <taxon>Azospirillaceae</taxon>
        <taxon>Nitrospirillum</taxon>
        <taxon>Nitrospirillum viridazoti</taxon>
    </lineage>
</organism>
<dbReference type="Pfam" id="PF01551">
    <property type="entry name" value="Peptidase_M23"/>
    <property type="match status" value="1"/>
</dbReference>
<reference evidence="2 3" key="1">
    <citation type="submission" date="2017-06" db="EMBL/GenBank/DDBJ databases">
        <title>Complete genome sequence of Nitrospirillum amazonense strain CBAmC, an endophytic nitrogen-fixing and plant growth-promoting bacterium, isolated from sugarcane.</title>
        <authorList>
            <person name="Schwab S."/>
            <person name="dos Santos Teixeira K.R."/>
            <person name="Simoes Araujo J.L."/>
            <person name="Soares Vidal M."/>
            <person name="Borges de Freitas H.R."/>
            <person name="Rivello Crivelaro A.L."/>
            <person name="Bueno de Camargo Nunes A."/>
            <person name="dos Santos C.M."/>
            <person name="Palmeira da Silva Rosa D."/>
            <person name="da Silva Padilha D."/>
            <person name="da Silva E."/>
            <person name="Araujo Terra L."/>
            <person name="Soares Mendes V."/>
            <person name="Farinelli L."/>
            <person name="Magalhaes Cruz L."/>
            <person name="Baldani J.I."/>
        </authorList>
    </citation>
    <scope>NUCLEOTIDE SEQUENCE [LARGE SCALE GENOMIC DNA]</scope>
    <source>
        <strain evidence="2 3">CBAmC</strain>
    </source>
</reference>
<name>A0A248JVR3_9PROT</name>
<dbReference type="Proteomes" id="UP000197153">
    <property type="component" value="Chromosome 2"/>
</dbReference>
<dbReference type="InterPro" id="IPR016047">
    <property type="entry name" value="M23ase_b-sheet_dom"/>
</dbReference>
<dbReference type="SUPFAM" id="SSF51261">
    <property type="entry name" value="Duplicated hybrid motif"/>
    <property type="match status" value="1"/>
</dbReference>
<accession>A0A248JVR3</accession>
<dbReference type="InterPro" id="IPR050570">
    <property type="entry name" value="Cell_wall_metabolism_enzyme"/>
</dbReference>
<dbReference type="AlphaFoldDB" id="A0A248JVR3"/>
<dbReference type="GO" id="GO:0004222">
    <property type="term" value="F:metalloendopeptidase activity"/>
    <property type="evidence" value="ECO:0007669"/>
    <property type="project" value="TreeGrafter"/>
</dbReference>
<dbReference type="PANTHER" id="PTHR21666:SF270">
    <property type="entry name" value="MUREIN HYDROLASE ACTIVATOR ENVC"/>
    <property type="match status" value="1"/>
</dbReference>
<dbReference type="CDD" id="cd12797">
    <property type="entry name" value="M23_peptidase"/>
    <property type="match status" value="1"/>
</dbReference>
<gene>
    <name evidence="2" type="ORF">Y958_16920</name>
</gene>
<dbReference type="EMBL" id="CP022111">
    <property type="protein sequence ID" value="ASG22606.1"/>
    <property type="molecule type" value="Genomic_DNA"/>
</dbReference>
<dbReference type="Gene3D" id="2.70.70.10">
    <property type="entry name" value="Glucose Permease (Domain IIA)"/>
    <property type="match status" value="1"/>
</dbReference>
<proteinExistence type="predicted"/>
<dbReference type="PANTHER" id="PTHR21666">
    <property type="entry name" value="PEPTIDASE-RELATED"/>
    <property type="match status" value="1"/>
</dbReference>
<evidence type="ECO:0000259" key="1">
    <source>
        <dbReference type="Pfam" id="PF01551"/>
    </source>
</evidence>
<protein>
    <recommendedName>
        <fullName evidence="1">M23ase beta-sheet core domain-containing protein</fullName>
    </recommendedName>
</protein>
<evidence type="ECO:0000313" key="2">
    <source>
        <dbReference type="EMBL" id="ASG22606.1"/>
    </source>
</evidence>
<feature type="domain" description="M23ase beta-sheet core" evidence="1">
    <location>
        <begin position="268"/>
        <end position="365"/>
    </location>
</feature>